<feature type="binding site" evidence="4">
    <location>
        <position position="179"/>
    </location>
    <ligand>
        <name>ATP</name>
        <dbReference type="ChEBI" id="CHEBI:30616"/>
    </ligand>
</feature>
<gene>
    <name evidence="7" type="ORF">BDA99DRAFT_580981</name>
</gene>
<dbReference type="Proteomes" id="UP001209540">
    <property type="component" value="Unassembled WGS sequence"/>
</dbReference>
<dbReference type="InterPro" id="IPR011009">
    <property type="entry name" value="Kinase-like_dom_sf"/>
</dbReference>
<accession>A0AAD5K0E4</accession>
<keyword evidence="2 4" id="KW-0547">Nucleotide-binding</keyword>
<keyword evidence="5" id="KW-0723">Serine/threonine-protein kinase</keyword>
<comment type="caution">
    <text evidence="7">The sequence shown here is derived from an EMBL/GenBank/DDBJ whole genome shotgun (WGS) entry which is preliminary data.</text>
</comment>
<dbReference type="SUPFAM" id="SSF56112">
    <property type="entry name" value="Protein kinase-like (PK-like)"/>
    <property type="match status" value="1"/>
</dbReference>
<dbReference type="GO" id="GO:0005524">
    <property type="term" value="F:ATP binding"/>
    <property type="evidence" value="ECO:0007669"/>
    <property type="project" value="UniProtKB-UniRule"/>
</dbReference>
<evidence type="ECO:0000313" key="8">
    <source>
        <dbReference type="Proteomes" id="UP001209540"/>
    </source>
</evidence>
<dbReference type="InterPro" id="IPR008271">
    <property type="entry name" value="Ser/Thr_kinase_AS"/>
</dbReference>
<keyword evidence="8" id="KW-1185">Reference proteome</keyword>
<dbReference type="PANTHER" id="PTHR45832:SF22">
    <property type="entry name" value="SERINE_THREONINE-PROTEIN KINASE SAMKA-RELATED"/>
    <property type="match status" value="1"/>
</dbReference>
<proteinExistence type="inferred from homology"/>
<dbReference type="InterPro" id="IPR051931">
    <property type="entry name" value="PAK3-like"/>
</dbReference>
<protein>
    <submittedName>
        <fullName evidence="7">Kinase-like domain-containing protein</fullName>
    </submittedName>
</protein>
<feature type="domain" description="Protein kinase" evidence="6">
    <location>
        <begin position="149"/>
        <end position="399"/>
    </location>
</feature>
<dbReference type="PROSITE" id="PS50011">
    <property type="entry name" value="PROTEIN_KINASE_DOM"/>
    <property type="match status" value="1"/>
</dbReference>
<reference evidence="7" key="1">
    <citation type="journal article" date="2022" name="IScience">
        <title>Evolution of zygomycete secretomes and the origins of terrestrial fungal ecologies.</title>
        <authorList>
            <person name="Chang Y."/>
            <person name="Wang Y."/>
            <person name="Mondo S."/>
            <person name="Ahrendt S."/>
            <person name="Andreopoulos W."/>
            <person name="Barry K."/>
            <person name="Beard J."/>
            <person name="Benny G.L."/>
            <person name="Blankenship S."/>
            <person name="Bonito G."/>
            <person name="Cuomo C."/>
            <person name="Desiro A."/>
            <person name="Gervers K.A."/>
            <person name="Hundley H."/>
            <person name="Kuo A."/>
            <person name="LaButti K."/>
            <person name="Lang B.F."/>
            <person name="Lipzen A."/>
            <person name="O'Donnell K."/>
            <person name="Pangilinan J."/>
            <person name="Reynolds N."/>
            <person name="Sandor L."/>
            <person name="Smith M.E."/>
            <person name="Tsang A."/>
            <person name="Grigoriev I.V."/>
            <person name="Stajich J.E."/>
            <person name="Spatafora J.W."/>
        </authorList>
    </citation>
    <scope>NUCLEOTIDE SEQUENCE</scope>
    <source>
        <strain evidence="7">RSA 2281</strain>
    </source>
</reference>
<evidence type="ECO:0000256" key="4">
    <source>
        <dbReference type="PROSITE-ProRule" id="PRU10141"/>
    </source>
</evidence>
<evidence type="ECO:0000256" key="3">
    <source>
        <dbReference type="ARBA" id="ARBA00022840"/>
    </source>
</evidence>
<comment type="similarity">
    <text evidence="1">Belongs to the protein kinase superfamily. STE Ser/Thr protein kinase family. STE20 subfamily.</text>
</comment>
<dbReference type="Pfam" id="PF00069">
    <property type="entry name" value="Pkinase"/>
    <property type="match status" value="1"/>
</dbReference>
<dbReference type="InterPro" id="IPR000719">
    <property type="entry name" value="Prot_kinase_dom"/>
</dbReference>
<evidence type="ECO:0000259" key="6">
    <source>
        <dbReference type="PROSITE" id="PS50011"/>
    </source>
</evidence>
<dbReference type="PROSITE" id="PS00107">
    <property type="entry name" value="PROTEIN_KINASE_ATP"/>
    <property type="match status" value="1"/>
</dbReference>
<dbReference type="Gene3D" id="3.30.200.20">
    <property type="entry name" value="Phosphorylase Kinase, domain 1"/>
    <property type="match status" value="1"/>
</dbReference>
<keyword evidence="7" id="KW-0418">Kinase</keyword>
<evidence type="ECO:0000313" key="7">
    <source>
        <dbReference type="EMBL" id="KAI9263271.1"/>
    </source>
</evidence>
<dbReference type="InterPro" id="IPR017441">
    <property type="entry name" value="Protein_kinase_ATP_BS"/>
</dbReference>
<keyword evidence="3 4" id="KW-0067">ATP-binding</keyword>
<sequence>MQRSKSASNRLTTTTSSTSSADVIIPITTARRRSAGCIKRITSYGQLSSVMDTNSNLASKNVWRSPGHCQIPDVLGNAYLKPELPTTLDLRPIDHSKRVSNRPWYPPSPYYEIPQPPPLIQKTDNEFERKIRKILKNVRVRTADPRLRYSHFQEIGTGVNGAVVRARYQRKPGVQVAIKRCILYPDRDYRQAIVRELCIMASRHPNLIRLREVSIWRDDLWIAMDLMRSSVFTVLCRRGIPEQHTVYITCETLKALIYLHAIGYLHRDIKCENILLGRDGQVKLADFGLSACIDRHNRDRLGTNKWMAPELIRQEVYDEKIDMWSLGITIIEMMDRVPPHYLVKNEDELFHTITTEPGPTFKYSYPSIYMRGLVAWLLDEEPRSRPSANDVLMELDVHIKSNLLPCSSPTELARFLGQVLPPQ</sequence>
<reference evidence="7" key="2">
    <citation type="submission" date="2023-02" db="EMBL/GenBank/DDBJ databases">
        <authorList>
            <consortium name="DOE Joint Genome Institute"/>
            <person name="Mondo S.J."/>
            <person name="Chang Y."/>
            <person name="Wang Y."/>
            <person name="Ahrendt S."/>
            <person name="Andreopoulos W."/>
            <person name="Barry K."/>
            <person name="Beard J."/>
            <person name="Benny G.L."/>
            <person name="Blankenship S."/>
            <person name="Bonito G."/>
            <person name="Cuomo C."/>
            <person name="Desiro A."/>
            <person name="Gervers K.A."/>
            <person name="Hundley H."/>
            <person name="Kuo A."/>
            <person name="LaButti K."/>
            <person name="Lang B.F."/>
            <person name="Lipzen A."/>
            <person name="O'Donnell K."/>
            <person name="Pangilinan J."/>
            <person name="Reynolds N."/>
            <person name="Sandor L."/>
            <person name="Smith M.W."/>
            <person name="Tsang A."/>
            <person name="Grigoriev I.V."/>
            <person name="Stajich J.E."/>
            <person name="Spatafora J.W."/>
        </authorList>
    </citation>
    <scope>NUCLEOTIDE SEQUENCE</scope>
    <source>
        <strain evidence="7">RSA 2281</strain>
    </source>
</reference>
<dbReference type="EMBL" id="JAIXMP010000013">
    <property type="protein sequence ID" value="KAI9263271.1"/>
    <property type="molecule type" value="Genomic_DNA"/>
</dbReference>
<evidence type="ECO:0000256" key="2">
    <source>
        <dbReference type="ARBA" id="ARBA00022741"/>
    </source>
</evidence>
<dbReference type="Gene3D" id="1.10.510.10">
    <property type="entry name" value="Transferase(Phosphotransferase) domain 1"/>
    <property type="match status" value="1"/>
</dbReference>
<evidence type="ECO:0000256" key="5">
    <source>
        <dbReference type="RuleBase" id="RU000304"/>
    </source>
</evidence>
<keyword evidence="7" id="KW-0808">Transferase</keyword>
<name>A0AAD5K0E4_9FUNG</name>
<dbReference type="PANTHER" id="PTHR45832">
    <property type="entry name" value="SERINE/THREONINE-PROTEIN KINASE SAMKA-RELATED-RELATED"/>
    <property type="match status" value="1"/>
</dbReference>
<dbReference type="SMART" id="SM00220">
    <property type="entry name" value="S_TKc"/>
    <property type="match status" value="1"/>
</dbReference>
<dbReference type="AlphaFoldDB" id="A0AAD5K0E4"/>
<evidence type="ECO:0000256" key="1">
    <source>
        <dbReference type="ARBA" id="ARBA00008874"/>
    </source>
</evidence>
<organism evidence="7 8">
    <name type="scientific">Phascolomyces articulosus</name>
    <dbReference type="NCBI Taxonomy" id="60185"/>
    <lineage>
        <taxon>Eukaryota</taxon>
        <taxon>Fungi</taxon>
        <taxon>Fungi incertae sedis</taxon>
        <taxon>Mucoromycota</taxon>
        <taxon>Mucoromycotina</taxon>
        <taxon>Mucoromycetes</taxon>
        <taxon>Mucorales</taxon>
        <taxon>Lichtheimiaceae</taxon>
        <taxon>Phascolomyces</taxon>
    </lineage>
</organism>
<dbReference type="GO" id="GO:0004674">
    <property type="term" value="F:protein serine/threonine kinase activity"/>
    <property type="evidence" value="ECO:0007669"/>
    <property type="project" value="UniProtKB-KW"/>
</dbReference>
<dbReference type="PROSITE" id="PS00108">
    <property type="entry name" value="PROTEIN_KINASE_ST"/>
    <property type="match status" value="1"/>
</dbReference>